<dbReference type="eggNOG" id="COG2916">
    <property type="taxonomic scope" value="Bacteria"/>
</dbReference>
<sequence>MEDIMNLRELSLSKLKQLQKEAALAVATRETQLRQEARAKLESVAAEYGLGLDEIMGAPTLNKGGKMSYPPLYRNPGDPEQTWSGRGRRPLWLLKLLETGHDLSEYLI</sequence>
<dbReference type="Gene3D" id="4.10.430.10">
    <property type="entry name" value="Histone-like protein H-NS, C-terminal domain"/>
    <property type="match status" value="1"/>
</dbReference>
<evidence type="ECO:0000313" key="2">
    <source>
        <dbReference type="EMBL" id="AGI69115.1"/>
    </source>
</evidence>
<feature type="domain" description="DNA-binding protein H-NS-like C-terminal" evidence="1">
    <location>
        <begin position="63"/>
        <end position="108"/>
    </location>
</feature>
<dbReference type="SUPFAM" id="SSF81273">
    <property type="entry name" value="H-NS histone-like proteins"/>
    <property type="match status" value="1"/>
</dbReference>
<keyword evidence="3" id="KW-1185">Reference proteome</keyword>
<evidence type="ECO:0000313" key="3">
    <source>
        <dbReference type="Proteomes" id="UP000005307"/>
    </source>
</evidence>
<dbReference type="Proteomes" id="UP000005307">
    <property type="component" value="Chromosome"/>
</dbReference>
<dbReference type="Pfam" id="PF00816">
    <property type="entry name" value="Histone_HNS"/>
    <property type="match status" value="1"/>
</dbReference>
<name>M9RH07_9RHOB</name>
<dbReference type="AlphaFoldDB" id="M9RH07"/>
<dbReference type="OrthoDB" id="5297879at2"/>
<evidence type="ECO:0000259" key="1">
    <source>
        <dbReference type="SMART" id="SM00528"/>
    </source>
</evidence>
<dbReference type="HOGENOM" id="CLU_117503_1_2_5"/>
<dbReference type="RefSeq" id="WP_015501071.1">
    <property type="nucleotide sequence ID" value="NC_020911.1"/>
</dbReference>
<dbReference type="STRING" id="391626.OAN307_c36490"/>
<proteinExistence type="predicted"/>
<dbReference type="InterPro" id="IPR027444">
    <property type="entry name" value="H-NS_C_dom"/>
</dbReference>
<accession>M9RH07</accession>
<dbReference type="GO" id="GO:0003677">
    <property type="term" value="F:DNA binding"/>
    <property type="evidence" value="ECO:0007669"/>
    <property type="project" value="InterPro"/>
</dbReference>
<reference evidence="2 3" key="1">
    <citation type="journal article" date="2013" name="PLoS ONE">
        <title>Poles Apart: Arctic and Antarctic Octadecabacter strains Share High Genome Plasticity and a New Type of Xanthorhodopsin.</title>
        <authorList>
            <person name="Vollmers J."/>
            <person name="Voget S."/>
            <person name="Dietrich S."/>
            <person name="Gollnow K."/>
            <person name="Smits M."/>
            <person name="Meyer K."/>
            <person name="Brinkhoff T."/>
            <person name="Simon M."/>
            <person name="Daniel R."/>
        </authorList>
    </citation>
    <scope>NUCLEOTIDE SEQUENCE [LARGE SCALE GENOMIC DNA]</scope>
    <source>
        <strain evidence="2 3">307</strain>
    </source>
</reference>
<gene>
    <name evidence="2" type="ORF">OAN307_c36490</name>
</gene>
<dbReference type="EMBL" id="CP003740">
    <property type="protein sequence ID" value="AGI69115.1"/>
    <property type="molecule type" value="Genomic_DNA"/>
</dbReference>
<protein>
    <submittedName>
        <fullName evidence="2">Histone-like H-NS family protein</fullName>
    </submittedName>
</protein>
<organism evidence="2 3">
    <name type="scientific">Octadecabacter antarcticus 307</name>
    <dbReference type="NCBI Taxonomy" id="391626"/>
    <lineage>
        <taxon>Bacteria</taxon>
        <taxon>Pseudomonadati</taxon>
        <taxon>Pseudomonadota</taxon>
        <taxon>Alphaproteobacteria</taxon>
        <taxon>Rhodobacterales</taxon>
        <taxon>Roseobacteraceae</taxon>
        <taxon>Octadecabacter</taxon>
    </lineage>
</organism>
<dbReference type="InterPro" id="IPR037150">
    <property type="entry name" value="H-NS_C_dom_sf"/>
</dbReference>
<dbReference type="SMART" id="SM00528">
    <property type="entry name" value="HNS"/>
    <property type="match status" value="1"/>
</dbReference>
<dbReference type="KEGG" id="oat:OAN307_c36490"/>